<dbReference type="KEGG" id="rpy:Y013_24935"/>
<evidence type="ECO:0000313" key="2">
    <source>
        <dbReference type="Proteomes" id="UP000018781"/>
    </source>
</evidence>
<protein>
    <submittedName>
        <fullName evidence="1">Recombinase XerD</fullName>
    </submittedName>
</protein>
<dbReference type="PATRIC" id="fig|1435356.3.peg.5026"/>
<dbReference type="Proteomes" id="UP000018781">
    <property type="component" value="Plasmid unnamed"/>
</dbReference>
<evidence type="ECO:0000313" key="1">
    <source>
        <dbReference type="EMBL" id="AHD24023.1"/>
    </source>
</evidence>
<dbReference type="EMBL" id="CP006997">
    <property type="protein sequence ID" value="AHD24023.1"/>
    <property type="molecule type" value="Genomic_DNA"/>
</dbReference>
<reference evidence="1 2" key="1">
    <citation type="journal article" date="2014" name="Genome Announc.">
        <title>Complete Genome of Rhodococcus pyridinivorans SB3094, a Methyl-Ethyl-Ketone-Degrading Bacterium Used for Bioaugmentation.</title>
        <authorList>
            <person name="Dueholm M.S."/>
            <person name="Albertsen M."/>
            <person name="D'Imperio S."/>
            <person name="Tale V.P."/>
            <person name="Lewis D."/>
            <person name="Nielsen P.H."/>
            <person name="Nielsen J.L."/>
        </authorList>
    </citation>
    <scope>NUCLEOTIDE SEQUENCE [LARGE SCALE GENOMIC DNA]</scope>
    <source>
        <strain evidence="2">SB3094</strain>
        <plasmid evidence="2">1</plasmid>
    </source>
</reference>
<geneLocation type="plasmid" evidence="2">
    <name>1</name>
</geneLocation>
<dbReference type="HOGENOM" id="CLU_046532_0_0_11"/>
<gene>
    <name evidence="1" type="ORF">Y013_24935</name>
</gene>
<dbReference type="eggNOG" id="COG4974">
    <property type="taxonomic scope" value="Bacteria"/>
</dbReference>
<sequence length="431" mass="48043">MLPGRNADGAAVCVDCAGIPLDLHCHRCGHEEERYRAGLCARCALRDDLHTVLCPSDNAEDPRRLLLEALASAARPQSVLTWMRGTQAAALLHVIGAGEVELSHSDLDLLPAGRAVEHLRALAVHHGLLPERDPHLARFERWLGTVLVRRGEQLGHHQLTSFARWHHLRRVRRLPAHRTAAAVRSAKQEITVAAAFLDYLSSQNVDLDSVSQRHIDSWLAPGPTTRYHARTFVVWAVRNRHLPRAIEFPHRRAQTQPTMDDQRRLELIRRCLHDDHIALNTRVAGILLLVYAQPLVRIAALRCDDVVVDPDTGLTLIRLGEPATPVPEPFASVLHQQRNNRFNLNTGTTDSPWLFPSTRAGQHLRPGTILDKLHALGIDRKAARVAALEHLVTRTPPTVVAIMLGYSYQVTERYAAKAGENYAGYPTLLGE</sequence>
<organism evidence="1 2">
    <name type="scientific">Rhodococcus pyridinivorans SB3094</name>
    <dbReference type="NCBI Taxonomy" id="1435356"/>
    <lineage>
        <taxon>Bacteria</taxon>
        <taxon>Bacillati</taxon>
        <taxon>Actinomycetota</taxon>
        <taxon>Actinomycetes</taxon>
        <taxon>Mycobacteriales</taxon>
        <taxon>Nocardiaceae</taxon>
        <taxon>Rhodococcus</taxon>
    </lineage>
</organism>
<dbReference type="InterPro" id="IPR011010">
    <property type="entry name" value="DNA_brk_join_enz"/>
</dbReference>
<name>V9XNP0_9NOCA</name>
<proteinExistence type="predicted"/>
<keyword evidence="1" id="KW-0614">Plasmid</keyword>
<dbReference type="SUPFAM" id="SSF56349">
    <property type="entry name" value="DNA breaking-rejoining enzymes"/>
    <property type="match status" value="1"/>
</dbReference>
<accession>V9XNP0</accession>
<dbReference type="AlphaFoldDB" id="V9XNP0"/>
<dbReference type="GO" id="GO:0003677">
    <property type="term" value="F:DNA binding"/>
    <property type="evidence" value="ECO:0007669"/>
    <property type="project" value="InterPro"/>
</dbReference>